<evidence type="ECO:0000313" key="3">
    <source>
        <dbReference type="Proteomes" id="UP000240653"/>
    </source>
</evidence>
<evidence type="ECO:0000313" key="2">
    <source>
        <dbReference type="EMBL" id="PSJ53775.1"/>
    </source>
</evidence>
<dbReference type="InterPro" id="IPR008613">
    <property type="entry name" value="Excalibur_Ca-bd_domain"/>
</dbReference>
<dbReference type="Proteomes" id="UP000240653">
    <property type="component" value="Unassembled WGS sequence"/>
</dbReference>
<dbReference type="Pfam" id="PF05901">
    <property type="entry name" value="Excalibur"/>
    <property type="match status" value="1"/>
</dbReference>
<dbReference type="RefSeq" id="WP_106727245.1">
    <property type="nucleotide sequence ID" value="NZ_PXYL01000028.1"/>
</dbReference>
<reference evidence="2 3" key="1">
    <citation type="submission" date="2018-03" db="EMBL/GenBank/DDBJ databases">
        <title>The draft genome of Mesorhizobium soli JCM 19897.</title>
        <authorList>
            <person name="Li L."/>
            <person name="Liu L."/>
            <person name="Liang L."/>
            <person name="Wang T."/>
            <person name="Zhang X."/>
        </authorList>
    </citation>
    <scope>NUCLEOTIDE SEQUENCE [LARGE SCALE GENOMIC DNA]</scope>
    <source>
        <strain evidence="2 3">JCM 19897</strain>
    </source>
</reference>
<comment type="caution">
    <text evidence="2">The sequence shown here is derived from an EMBL/GenBank/DDBJ whole genome shotgun (WGS) entry which is preliminary data.</text>
</comment>
<evidence type="ECO:0000259" key="1">
    <source>
        <dbReference type="SMART" id="SM00894"/>
    </source>
</evidence>
<dbReference type="AlphaFoldDB" id="A0A2P7RU78"/>
<dbReference type="EMBL" id="PXYL01000028">
    <property type="protein sequence ID" value="PSJ53775.1"/>
    <property type="molecule type" value="Genomic_DNA"/>
</dbReference>
<dbReference type="SMART" id="SM00894">
    <property type="entry name" value="Excalibur"/>
    <property type="match status" value="1"/>
</dbReference>
<feature type="domain" description="Excalibur calcium-binding" evidence="1">
    <location>
        <begin position="38"/>
        <end position="74"/>
    </location>
</feature>
<organism evidence="2 3">
    <name type="scientific">Pseudaminobacter soli</name>
    <name type="common">ex Li et al. 2025</name>
    <dbReference type="NCBI Taxonomy" id="1295366"/>
    <lineage>
        <taxon>Bacteria</taxon>
        <taxon>Pseudomonadati</taxon>
        <taxon>Pseudomonadota</taxon>
        <taxon>Alphaproteobacteria</taxon>
        <taxon>Hyphomicrobiales</taxon>
        <taxon>Phyllobacteriaceae</taxon>
        <taxon>Pseudaminobacter</taxon>
    </lineage>
</organism>
<gene>
    <name evidence="2" type="ORF">C7I85_27790</name>
</gene>
<dbReference type="OrthoDB" id="9805504at2"/>
<sequence>MGVVFVVLSASLSLFSVSSDVPWTERPTETAQSWSCSPRRTCKQIASCDEAYWYLQNCSWGGRLDRDGDGRPCESLC</sequence>
<keyword evidence="3" id="KW-1185">Reference proteome</keyword>
<accession>A0A2P7RU78</accession>
<name>A0A2P7RU78_9HYPH</name>
<proteinExistence type="predicted"/>
<protein>
    <submittedName>
        <fullName evidence="2">Cold-shock protein</fullName>
    </submittedName>
</protein>